<dbReference type="EMBL" id="JAUCMV010000004">
    <property type="protein sequence ID" value="KAK0402208.1"/>
    <property type="molecule type" value="Genomic_DNA"/>
</dbReference>
<evidence type="ECO:0000256" key="1">
    <source>
        <dbReference type="SAM" id="SignalP"/>
    </source>
</evidence>
<evidence type="ECO:0000313" key="3">
    <source>
        <dbReference type="Proteomes" id="UP001175271"/>
    </source>
</evidence>
<dbReference type="Proteomes" id="UP001175271">
    <property type="component" value="Unassembled WGS sequence"/>
</dbReference>
<comment type="caution">
    <text evidence="2">The sequence shown here is derived from an EMBL/GenBank/DDBJ whole genome shotgun (WGS) entry which is preliminary data.</text>
</comment>
<name>A0AA39HCD2_9BILA</name>
<gene>
    <name evidence="2" type="ORF">QR680_016204</name>
</gene>
<organism evidence="2 3">
    <name type="scientific">Steinernema hermaphroditum</name>
    <dbReference type="NCBI Taxonomy" id="289476"/>
    <lineage>
        <taxon>Eukaryota</taxon>
        <taxon>Metazoa</taxon>
        <taxon>Ecdysozoa</taxon>
        <taxon>Nematoda</taxon>
        <taxon>Chromadorea</taxon>
        <taxon>Rhabditida</taxon>
        <taxon>Tylenchina</taxon>
        <taxon>Panagrolaimomorpha</taxon>
        <taxon>Strongyloidoidea</taxon>
        <taxon>Steinernematidae</taxon>
        <taxon>Steinernema</taxon>
    </lineage>
</organism>
<keyword evidence="1" id="KW-0732">Signal</keyword>
<evidence type="ECO:0008006" key="4">
    <source>
        <dbReference type="Google" id="ProtNLM"/>
    </source>
</evidence>
<evidence type="ECO:0000313" key="2">
    <source>
        <dbReference type="EMBL" id="KAK0402208.1"/>
    </source>
</evidence>
<sequence length="79" mass="9278">MTPRVVCLLFLLLFADCLVSGYFPIYRAISSEQPYQRAAEHGTQSARKCLMWTGTPYFLFLRQDSVQNMKWQKHMIQLC</sequence>
<reference evidence="2" key="1">
    <citation type="submission" date="2023-06" db="EMBL/GenBank/DDBJ databases">
        <title>Genomic analysis of the entomopathogenic nematode Steinernema hermaphroditum.</title>
        <authorList>
            <person name="Schwarz E.M."/>
            <person name="Heppert J.K."/>
            <person name="Baniya A."/>
            <person name="Schwartz H.T."/>
            <person name="Tan C.-H."/>
            <person name="Antoshechkin I."/>
            <person name="Sternberg P.W."/>
            <person name="Goodrich-Blair H."/>
            <person name="Dillman A.R."/>
        </authorList>
    </citation>
    <scope>NUCLEOTIDE SEQUENCE</scope>
    <source>
        <strain evidence="2">PS9179</strain>
        <tissue evidence="2">Whole animal</tissue>
    </source>
</reference>
<protein>
    <recommendedName>
        <fullName evidence="4">Secreted protein</fullName>
    </recommendedName>
</protein>
<dbReference type="AlphaFoldDB" id="A0AA39HCD2"/>
<keyword evidence="3" id="KW-1185">Reference proteome</keyword>
<feature type="chain" id="PRO_5041387632" description="Secreted protein" evidence="1">
    <location>
        <begin position="22"/>
        <end position="79"/>
    </location>
</feature>
<accession>A0AA39HCD2</accession>
<proteinExistence type="predicted"/>
<feature type="signal peptide" evidence="1">
    <location>
        <begin position="1"/>
        <end position="21"/>
    </location>
</feature>